<dbReference type="AlphaFoldDB" id="A0A0V0QJR9"/>
<keyword evidence="1" id="KW-0175">Coiled coil</keyword>
<gene>
    <name evidence="2" type="ORF">PPERSA_10067</name>
</gene>
<evidence type="ECO:0000313" key="3">
    <source>
        <dbReference type="Proteomes" id="UP000054937"/>
    </source>
</evidence>
<sequence length="164" mass="20076">MIPLKQPYLYEDLNFISWPEEEDLVTLDKKQNIREVYIQELNKSFFSLERYLGNLFERIQMPIFYHNSEILPAEFTKIINQIKQVDFEQYISKFENFLPIQNQQTSQQQTQEIEIQQNKLVQNEQQIKVESQQDVQKKYSQDYDYKNLLIYTLKQCYINHKKYI</sequence>
<protein>
    <submittedName>
        <fullName evidence="2">Uncharacterized protein</fullName>
    </submittedName>
</protein>
<keyword evidence="3" id="KW-1185">Reference proteome</keyword>
<accession>A0A0V0QJR9</accession>
<evidence type="ECO:0000256" key="1">
    <source>
        <dbReference type="SAM" id="Coils"/>
    </source>
</evidence>
<evidence type="ECO:0000313" key="2">
    <source>
        <dbReference type="EMBL" id="KRX02450.1"/>
    </source>
</evidence>
<feature type="coiled-coil region" evidence="1">
    <location>
        <begin position="106"/>
        <end position="133"/>
    </location>
</feature>
<organism evidence="2 3">
    <name type="scientific">Pseudocohnilembus persalinus</name>
    <name type="common">Ciliate</name>
    <dbReference type="NCBI Taxonomy" id="266149"/>
    <lineage>
        <taxon>Eukaryota</taxon>
        <taxon>Sar</taxon>
        <taxon>Alveolata</taxon>
        <taxon>Ciliophora</taxon>
        <taxon>Intramacronucleata</taxon>
        <taxon>Oligohymenophorea</taxon>
        <taxon>Scuticociliatia</taxon>
        <taxon>Philasterida</taxon>
        <taxon>Pseudocohnilembidae</taxon>
        <taxon>Pseudocohnilembus</taxon>
    </lineage>
</organism>
<proteinExistence type="predicted"/>
<dbReference type="EMBL" id="LDAU01000155">
    <property type="protein sequence ID" value="KRX02450.1"/>
    <property type="molecule type" value="Genomic_DNA"/>
</dbReference>
<dbReference type="InParanoid" id="A0A0V0QJR9"/>
<reference evidence="2 3" key="1">
    <citation type="journal article" date="2015" name="Sci. Rep.">
        <title>Genome of the facultative scuticociliatosis pathogen Pseudocohnilembus persalinus provides insight into its virulence through horizontal gene transfer.</title>
        <authorList>
            <person name="Xiong J."/>
            <person name="Wang G."/>
            <person name="Cheng J."/>
            <person name="Tian M."/>
            <person name="Pan X."/>
            <person name="Warren A."/>
            <person name="Jiang C."/>
            <person name="Yuan D."/>
            <person name="Miao W."/>
        </authorList>
    </citation>
    <scope>NUCLEOTIDE SEQUENCE [LARGE SCALE GENOMIC DNA]</scope>
    <source>
        <strain evidence="2">36N120E</strain>
    </source>
</reference>
<comment type="caution">
    <text evidence="2">The sequence shown here is derived from an EMBL/GenBank/DDBJ whole genome shotgun (WGS) entry which is preliminary data.</text>
</comment>
<dbReference type="Proteomes" id="UP000054937">
    <property type="component" value="Unassembled WGS sequence"/>
</dbReference>
<name>A0A0V0QJR9_PSEPJ</name>